<keyword evidence="1" id="KW-1133">Transmembrane helix</keyword>
<dbReference type="RefSeq" id="WP_139012791.1">
    <property type="nucleotide sequence ID" value="NZ_VBSN01000039.1"/>
</dbReference>
<feature type="transmembrane region" description="Helical" evidence="1">
    <location>
        <begin position="273"/>
        <end position="294"/>
    </location>
</feature>
<accession>A0A5M8QSA0</accession>
<dbReference type="OrthoDB" id="9778341at2"/>
<dbReference type="AlphaFoldDB" id="A0A5M8QSA0"/>
<gene>
    <name evidence="2" type="ORF">FEM33_14750</name>
</gene>
<evidence type="ECO:0000313" key="3">
    <source>
        <dbReference type="Proteomes" id="UP000323994"/>
    </source>
</evidence>
<dbReference type="Proteomes" id="UP000323994">
    <property type="component" value="Unassembled WGS sequence"/>
</dbReference>
<dbReference type="EMBL" id="VBSN01000039">
    <property type="protein sequence ID" value="KAA6438959.1"/>
    <property type="molecule type" value="Genomic_DNA"/>
</dbReference>
<keyword evidence="3" id="KW-1185">Reference proteome</keyword>
<feature type="transmembrane region" description="Helical" evidence="1">
    <location>
        <begin position="20"/>
        <end position="38"/>
    </location>
</feature>
<sequence length="313" mass="37289">MRISKNYIKKLKHVLPAFSLFAWSSVILLGFTRWLLFLGKYPILELDEDIWNIWIPLIFPWIPVLIWLRPRFNAFTFKKNNDRGSWQMQVSGWVTITAMLAFSQSFLTTNTGKLLELQTVKEIRKHEHVRYYRIKQFFVYKYIGGVHSAFRAMGRYNEKLEIDIYFANPILTHKTQPITMTPLYWYGVKFNKQISNWGSNANKEKRFRKFLEECIAKMQHYNFSNLDHFEHKPASYDRENFRIAIQYALRKRVTNDFVILQPRTKTYESRNDYKIAGTLISFAIGVIIYMLLLIGPRLKSEPEENEFQDAVPD</sequence>
<keyword evidence="1" id="KW-0812">Transmembrane</keyword>
<organism evidence="2 3">
    <name type="scientific">Dyadobacter flavalbus</name>
    <dbReference type="NCBI Taxonomy" id="2579942"/>
    <lineage>
        <taxon>Bacteria</taxon>
        <taxon>Pseudomonadati</taxon>
        <taxon>Bacteroidota</taxon>
        <taxon>Cytophagia</taxon>
        <taxon>Cytophagales</taxon>
        <taxon>Spirosomataceae</taxon>
        <taxon>Dyadobacter</taxon>
    </lineage>
</organism>
<evidence type="ECO:0000256" key="1">
    <source>
        <dbReference type="SAM" id="Phobius"/>
    </source>
</evidence>
<reference evidence="2 3" key="1">
    <citation type="submission" date="2019-05" db="EMBL/GenBank/DDBJ databases">
        <authorList>
            <person name="Qu J.-H."/>
        </authorList>
    </citation>
    <scope>NUCLEOTIDE SEQUENCE [LARGE SCALE GENOMIC DNA]</scope>
    <source>
        <strain evidence="2 3">NS28</strain>
    </source>
</reference>
<protein>
    <submittedName>
        <fullName evidence="2">Uncharacterized protein</fullName>
    </submittedName>
</protein>
<feature type="transmembrane region" description="Helical" evidence="1">
    <location>
        <begin position="50"/>
        <end position="68"/>
    </location>
</feature>
<keyword evidence="1" id="KW-0472">Membrane</keyword>
<name>A0A5M8QSA0_9BACT</name>
<proteinExistence type="predicted"/>
<evidence type="ECO:0000313" key="2">
    <source>
        <dbReference type="EMBL" id="KAA6438959.1"/>
    </source>
</evidence>
<comment type="caution">
    <text evidence="2">The sequence shown here is derived from an EMBL/GenBank/DDBJ whole genome shotgun (WGS) entry which is preliminary data.</text>
</comment>